<name>A0A8H4FGT5_COLGL</name>
<keyword evidence="9" id="KW-1185">Reference proteome</keyword>
<dbReference type="GO" id="GO:0000981">
    <property type="term" value="F:DNA-binding transcription factor activity, RNA polymerase II-specific"/>
    <property type="evidence" value="ECO:0007669"/>
    <property type="project" value="InterPro"/>
</dbReference>
<evidence type="ECO:0000256" key="5">
    <source>
        <dbReference type="ARBA" id="ARBA00023242"/>
    </source>
</evidence>
<feature type="compositionally biased region" description="Polar residues" evidence="6">
    <location>
        <begin position="330"/>
        <end position="344"/>
    </location>
</feature>
<comment type="caution">
    <text evidence="8">The sequence shown here is derived from an EMBL/GenBank/DDBJ whole genome shotgun (WGS) entry which is preliminary data.</text>
</comment>
<feature type="compositionally biased region" description="Polar residues" evidence="6">
    <location>
        <begin position="151"/>
        <end position="160"/>
    </location>
</feature>
<dbReference type="InterPro" id="IPR001138">
    <property type="entry name" value="Zn2Cys6_DnaBD"/>
</dbReference>
<dbReference type="GO" id="GO:0006351">
    <property type="term" value="P:DNA-templated transcription"/>
    <property type="evidence" value="ECO:0007669"/>
    <property type="project" value="InterPro"/>
</dbReference>
<dbReference type="EMBL" id="WVTB01000066">
    <property type="protein sequence ID" value="KAF3801843.1"/>
    <property type="molecule type" value="Genomic_DNA"/>
</dbReference>
<dbReference type="SMART" id="SM00906">
    <property type="entry name" value="Fungal_trans"/>
    <property type="match status" value="1"/>
</dbReference>
<evidence type="ECO:0000256" key="4">
    <source>
        <dbReference type="ARBA" id="ARBA00023163"/>
    </source>
</evidence>
<dbReference type="Pfam" id="PF04082">
    <property type="entry name" value="Fungal_trans"/>
    <property type="match status" value="1"/>
</dbReference>
<feature type="region of interest" description="Disordered" evidence="6">
    <location>
        <begin position="1"/>
        <end position="22"/>
    </location>
</feature>
<gene>
    <name evidence="8" type="ORF">GCG54_00015063</name>
</gene>
<dbReference type="AlphaFoldDB" id="A0A8H4FGT5"/>
<dbReference type="GO" id="GO:0005634">
    <property type="term" value="C:nucleus"/>
    <property type="evidence" value="ECO:0007669"/>
    <property type="project" value="UniProtKB-SubCell"/>
</dbReference>
<proteinExistence type="predicted"/>
<protein>
    <recommendedName>
        <fullName evidence="7">Zn(2)-C6 fungal-type domain-containing protein</fullName>
    </recommendedName>
</protein>
<evidence type="ECO:0000256" key="6">
    <source>
        <dbReference type="SAM" id="MobiDB-lite"/>
    </source>
</evidence>
<keyword evidence="2" id="KW-0479">Metal-binding</keyword>
<dbReference type="InterPro" id="IPR007219">
    <property type="entry name" value="XnlR_reg_dom"/>
</dbReference>
<dbReference type="InterPro" id="IPR036864">
    <property type="entry name" value="Zn2-C6_fun-type_DNA-bd_sf"/>
</dbReference>
<feature type="compositionally biased region" description="Basic and acidic residues" evidence="6">
    <location>
        <begin position="132"/>
        <end position="146"/>
    </location>
</feature>
<feature type="domain" description="Zn(2)-C6 fungal-type" evidence="7">
    <location>
        <begin position="30"/>
        <end position="60"/>
    </location>
</feature>
<sequence>MPAQSANEGDSDNEEGTYRPRKRQAVISKACEHCKVKKARCDSSRPQCGMCQRKGVVCEYKEKGQPGLRPGYGKAVEQRLSLLEDNMQSMSRTVQEILSCVQSYQKNPIQTQPQEAQLSALGTSPDPAPTTSDREQQQTSPSDREPLWQPVSVSLPTTGSTATATDLHMFAASPLMERIDSRPSLESWDATNTPQMPTVTTADSSLPPEPIIRELVDLFFEHVYPWAPLLHKPSFLSKAFSPEQQVVLHGIVVVAYRFWRKAVPPAEVREAYIKTSREQILLRSIDVASLASTQALALLAIDAIGQGPGPRTWNIMAMLVTSTRQLRLASTSNTALDPRSSSLVDNDAPDKGQGGDDMSISGSSTDIHSNIEEEQKHRLFWTIYTLDRFSSVPLGQPGSIDSRLIKLPYPVRDGEWEQNVVPEWFQRPSPARPYLDHRKPVNLWHYYIDVLTMVDQSNQLLIQPVNLALPASCEEWQSSFCRFDISLFTWFENLPWEVREPPTTFDPVWTLVHATFYLINIRMYTVAAFPSTASPYLKPSTSARSRCRQAVRSVANLASSLASHQIQQLGPTFPFVVWVAARSLVMLWTMGFETARGAVPDDLEALLHTLRQSAIHWPCSQRYSDMVQLIVDTKNSPSGPVGLEIFIDTRRTAYGLQNRLGALVDCQAMALFAGSDDFLNVGFSDLLNFSGPQVGLRGVGREFDADWLY</sequence>
<evidence type="ECO:0000256" key="3">
    <source>
        <dbReference type="ARBA" id="ARBA00023015"/>
    </source>
</evidence>
<dbReference type="SUPFAM" id="SSF57701">
    <property type="entry name" value="Zn2/Cys6 DNA-binding domain"/>
    <property type="match status" value="1"/>
</dbReference>
<dbReference type="CDD" id="cd00067">
    <property type="entry name" value="GAL4"/>
    <property type="match status" value="1"/>
</dbReference>
<feature type="region of interest" description="Disordered" evidence="6">
    <location>
        <begin position="118"/>
        <end position="160"/>
    </location>
</feature>
<dbReference type="RefSeq" id="XP_045261002.1">
    <property type="nucleotide sequence ID" value="XM_045414880.1"/>
</dbReference>
<reference evidence="8" key="2">
    <citation type="submission" date="2020-03" db="EMBL/GenBank/DDBJ databases">
        <authorList>
            <person name="Fu F.-F."/>
            <person name="Chen J."/>
        </authorList>
    </citation>
    <scope>NUCLEOTIDE SEQUENCE</scope>
    <source>
        <strain evidence="8">Lc1</strain>
    </source>
</reference>
<evidence type="ECO:0000259" key="7">
    <source>
        <dbReference type="PROSITE" id="PS50048"/>
    </source>
</evidence>
<evidence type="ECO:0000313" key="8">
    <source>
        <dbReference type="EMBL" id="KAF3801843.1"/>
    </source>
</evidence>
<dbReference type="GeneID" id="69022170"/>
<dbReference type="GO" id="GO:0008270">
    <property type="term" value="F:zinc ion binding"/>
    <property type="evidence" value="ECO:0007669"/>
    <property type="project" value="InterPro"/>
</dbReference>
<dbReference type="GO" id="GO:0003677">
    <property type="term" value="F:DNA binding"/>
    <property type="evidence" value="ECO:0007669"/>
    <property type="project" value="InterPro"/>
</dbReference>
<keyword evidence="4" id="KW-0804">Transcription</keyword>
<dbReference type="Proteomes" id="UP000613401">
    <property type="component" value="Unassembled WGS sequence"/>
</dbReference>
<keyword evidence="5" id="KW-0539">Nucleus</keyword>
<dbReference type="PROSITE" id="PS50048">
    <property type="entry name" value="ZN2_CY6_FUNGAL_2"/>
    <property type="match status" value="1"/>
</dbReference>
<evidence type="ECO:0000256" key="1">
    <source>
        <dbReference type="ARBA" id="ARBA00004123"/>
    </source>
</evidence>
<reference evidence="8" key="1">
    <citation type="journal article" date="2020" name="Phytopathology">
        <title>Genome sequence and comparative analysis of Colletotrichum gloeosporioides isolated from Liriodendron leaves.</title>
        <authorList>
            <person name="Fu F.F."/>
            <person name="Hao Z."/>
            <person name="Wang P."/>
            <person name="Lu Y."/>
            <person name="Xue L.J."/>
            <person name="Wei G."/>
            <person name="Tian Y."/>
            <person name="Baishi H."/>
            <person name="Xu H."/>
            <person name="Shi J."/>
            <person name="Cheng T."/>
            <person name="Wang G."/>
            <person name="Yi Y."/>
            <person name="Chen J."/>
        </authorList>
    </citation>
    <scope>NUCLEOTIDE SEQUENCE</scope>
    <source>
        <strain evidence="8">Lc1</strain>
    </source>
</reference>
<keyword evidence="3" id="KW-0805">Transcription regulation</keyword>
<comment type="subcellular location">
    <subcellularLocation>
        <location evidence="1">Nucleus</location>
    </subcellularLocation>
</comment>
<dbReference type="PANTHER" id="PTHR47338:SF28">
    <property type="entry name" value="C6 TRANSCRIPTION FACTOR"/>
    <property type="match status" value="1"/>
</dbReference>
<evidence type="ECO:0000256" key="2">
    <source>
        <dbReference type="ARBA" id="ARBA00022723"/>
    </source>
</evidence>
<dbReference type="CDD" id="cd12148">
    <property type="entry name" value="fungal_TF_MHR"/>
    <property type="match status" value="1"/>
</dbReference>
<dbReference type="PANTHER" id="PTHR47338">
    <property type="entry name" value="ZN(II)2CYS6 TRANSCRIPTION FACTOR (EUROFUNG)-RELATED"/>
    <property type="match status" value="1"/>
</dbReference>
<dbReference type="Gene3D" id="4.10.240.10">
    <property type="entry name" value="Zn(2)-C6 fungal-type DNA-binding domain"/>
    <property type="match status" value="1"/>
</dbReference>
<dbReference type="InterPro" id="IPR050815">
    <property type="entry name" value="TF_fung"/>
</dbReference>
<organism evidence="8 9">
    <name type="scientific">Colletotrichum gloeosporioides</name>
    <name type="common">Anthracnose fungus</name>
    <name type="synonym">Glomerella cingulata</name>
    <dbReference type="NCBI Taxonomy" id="474922"/>
    <lineage>
        <taxon>Eukaryota</taxon>
        <taxon>Fungi</taxon>
        <taxon>Dikarya</taxon>
        <taxon>Ascomycota</taxon>
        <taxon>Pezizomycotina</taxon>
        <taxon>Sordariomycetes</taxon>
        <taxon>Hypocreomycetidae</taxon>
        <taxon>Glomerellales</taxon>
        <taxon>Glomerellaceae</taxon>
        <taxon>Colletotrichum</taxon>
        <taxon>Colletotrichum gloeosporioides species complex</taxon>
    </lineage>
</organism>
<dbReference type="PROSITE" id="PS00463">
    <property type="entry name" value="ZN2_CY6_FUNGAL_1"/>
    <property type="match status" value="1"/>
</dbReference>
<dbReference type="Pfam" id="PF00172">
    <property type="entry name" value="Zn_clus"/>
    <property type="match status" value="1"/>
</dbReference>
<accession>A0A8H4FGT5</accession>
<evidence type="ECO:0000313" key="9">
    <source>
        <dbReference type="Proteomes" id="UP000613401"/>
    </source>
</evidence>
<feature type="region of interest" description="Disordered" evidence="6">
    <location>
        <begin position="330"/>
        <end position="365"/>
    </location>
</feature>
<dbReference type="SMART" id="SM00066">
    <property type="entry name" value="GAL4"/>
    <property type="match status" value="1"/>
</dbReference>